<evidence type="ECO:0000259" key="5">
    <source>
        <dbReference type="PROSITE" id="PS51194"/>
    </source>
</evidence>
<dbReference type="EC" id="3.6.4.-" evidence="6"/>
<evidence type="ECO:0000313" key="6">
    <source>
        <dbReference type="EMBL" id="VFT69832.1"/>
    </source>
</evidence>
<dbReference type="Gene3D" id="3.40.50.300">
    <property type="entry name" value="P-loop containing nucleotide triphosphate hydrolases"/>
    <property type="match status" value="1"/>
</dbReference>
<dbReference type="Pfam" id="PF03461">
    <property type="entry name" value="TRCF"/>
    <property type="match status" value="1"/>
</dbReference>
<dbReference type="GO" id="GO:0015616">
    <property type="term" value="F:DNA translocase activity"/>
    <property type="evidence" value="ECO:0007669"/>
    <property type="project" value="TreeGrafter"/>
</dbReference>
<dbReference type="InterPro" id="IPR037235">
    <property type="entry name" value="TRCF-like_C_D7"/>
</dbReference>
<dbReference type="SUPFAM" id="SSF52540">
    <property type="entry name" value="P-loop containing nucleoside triphosphate hydrolases"/>
    <property type="match status" value="1"/>
</dbReference>
<keyword evidence="4" id="KW-0067">ATP-binding</keyword>
<dbReference type="GO" id="GO:0016787">
    <property type="term" value="F:hydrolase activity"/>
    <property type="evidence" value="ECO:0007669"/>
    <property type="project" value="UniProtKB-KW"/>
</dbReference>
<dbReference type="InterPro" id="IPR027417">
    <property type="entry name" value="P-loop_NTPase"/>
</dbReference>
<protein>
    <submittedName>
        <fullName evidence="6">Transcription-repair coupling factor</fullName>
        <ecNumber evidence="6">3.6.4.-</ecNumber>
    </submittedName>
</protein>
<dbReference type="AlphaFoldDB" id="A0A485JJT9"/>
<dbReference type="PROSITE" id="PS51194">
    <property type="entry name" value="HELICASE_CTER"/>
    <property type="match status" value="1"/>
</dbReference>
<dbReference type="GO" id="GO:0004386">
    <property type="term" value="F:helicase activity"/>
    <property type="evidence" value="ECO:0007669"/>
    <property type="project" value="UniProtKB-KW"/>
</dbReference>
<dbReference type="GO" id="GO:0003677">
    <property type="term" value="F:DNA binding"/>
    <property type="evidence" value="ECO:0007669"/>
    <property type="project" value="TreeGrafter"/>
</dbReference>
<evidence type="ECO:0000256" key="3">
    <source>
        <dbReference type="ARBA" id="ARBA00022806"/>
    </source>
</evidence>
<dbReference type="Gene3D" id="3.90.1150.50">
    <property type="entry name" value="Transcription-repair-coupling factor, D7 domain"/>
    <property type="match status" value="1"/>
</dbReference>
<evidence type="ECO:0000313" key="7">
    <source>
        <dbReference type="Proteomes" id="UP000358010"/>
    </source>
</evidence>
<dbReference type="InterPro" id="IPR005118">
    <property type="entry name" value="TRCF_C"/>
</dbReference>
<sequence length="241" mass="27032">MRERELERVMNDFHHQRFNVLVCTTIIETGIDIPTANTIIIERADHFGLAQLHQLRGRVGRSHHQAYAWLLTPHPKAMTTDAQKRLEAIASLEDLGAGFALATHDLEIRGAGELLGEEQSGSMETIGFSLYMELLENAVDALKAGREPSLEDLTSQQTEVELRMPSLLPDDFIPDVNTRLSLYKRIASAKTENELEEIKVELIDRFGLLPDPARTLLDIALLRQQAQKLGSGSWKVMRKAA</sequence>
<evidence type="ECO:0000256" key="4">
    <source>
        <dbReference type="ARBA" id="ARBA00022840"/>
    </source>
</evidence>
<evidence type="ECO:0000256" key="2">
    <source>
        <dbReference type="ARBA" id="ARBA00022801"/>
    </source>
</evidence>
<reference evidence="6 7" key="1">
    <citation type="submission" date="2019-03" db="EMBL/GenBank/DDBJ databases">
        <authorList>
            <consortium name="Pathogen Informatics"/>
        </authorList>
    </citation>
    <scope>NUCLEOTIDE SEQUENCE [LARGE SCALE GENOMIC DNA]</scope>
    <source>
        <strain evidence="6 7">NCTC10974</strain>
    </source>
</reference>
<dbReference type="EMBL" id="CAADJZ010000001">
    <property type="protein sequence ID" value="VFT69832.1"/>
    <property type="molecule type" value="Genomic_DNA"/>
</dbReference>
<dbReference type="GO" id="GO:0005524">
    <property type="term" value="F:ATP binding"/>
    <property type="evidence" value="ECO:0007669"/>
    <property type="project" value="UniProtKB-KW"/>
</dbReference>
<dbReference type="SUPFAM" id="SSF143517">
    <property type="entry name" value="TRCF domain-like"/>
    <property type="match status" value="1"/>
</dbReference>
<accession>A0A485JJT9</accession>
<keyword evidence="3" id="KW-0347">Helicase</keyword>
<feature type="domain" description="Helicase C-terminal" evidence="5">
    <location>
        <begin position="1"/>
        <end position="107"/>
    </location>
</feature>
<dbReference type="Proteomes" id="UP000358010">
    <property type="component" value="Unassembled WGS sequence"/>
</dbReference>
<dbReference type="SMART" id="SM00490">
    <property type="entry name" value="HELICc"/>
    <property type="match status" value="1"/>
</dbReference>
<evidence type="ECO:0000256" key="1">
    <source>
        <dbReference type="ARBA" id="ARBA00022741"/>
    </source>
</evidence>
<dbReference type="Pfam" id="PF00271">
    <property type="entry name" value="Helicase_C"/>
    <property type="match status" value="1"/>
</dbReference>
<dbReference type="PANTHER" id="PTHR14025">
    <property type="entry name" value="FANCONI ANEMIA GROUP M FANCM FAMILY MEMBER"/>
    <property type="match status" value="1"/>
</dbReference>
<dbReference type="GO" id="GO:0000716">
    <property type="term" value="P:transcription-coupled nucleotide-excision repair, DNA damage recognition"/>
    <property type="evidence" value="ECO:0007669"/>
    <property type="project" value="TreeGrafter"/>
</dbReference>
<name>A0A485JJT9_ECOLX</name>
<dbReference type="SMART" id="SM00982">
    <property type="entry name" value="TRCF"/>
    <property type="match status" value="1"/>
</dbReference>
<gene>
    <name evidence="6" type="primary">mfd_2</name>
    <name evidence="6" type="ORF">NCTC10974_03383</name>
</gene>
<keyword evidence="1" id="KW-0547">Nucleotide-binding</keyword>
<dbReference type="InterPro" id="IPR001650">
    <property type="entry name" value="Helicase_C-like"/>
</dbReference>
<organism evidence="6 7">
    <name type="scientific">Escherichia coli</name>
    <dbReference type="NCBI Taxonomy" id="562"/>
    <lineage>
        <taxon>Bacteria</taxon>
        <taxon>Pseudomonadati</taxon>
        <taxon>Pseudomonadota</taxon>
        <taxon>Gammaproteobacteria</taxon>
        <taxon>Enterobacterales</taxon>
        <taxon>Enterobacteriaceae</taxon>
        <taxon>Escherichia</taxon>
    </lineage>
</organism>
<proteinExistence type="predicted"/>
<keyword evidence="2 6" id="KW-0378">Hydrolase</keyword>
<dbReference type="GO" id="GO:0043175">
    <property type="term" value="F:RNA polymerase core enzyme binding"/>
    <property type="evidence" value="ECO:0007669"/>
    <property type="project" value="TreeGrafter"/>
</dbReference>
<dbReference type="PANTHER" id="PTHR14025:SF29">
    <property type="entry name" value="TRANSCRIPTION-REPAIR-COUPLING FACTOR"/>
    <property type="match status" value="1"/>
</dbReference>
<dbReference type="GO" id="GO:0006355">
    <property type="term" value="P:regulation of DNA-templated transcription"/>
    <property type="evidence" value="ECO:0007669"/>
    <property type="project" value="TreeGrafter"/>
</dbReference>